<evidence type="ECO:0000259" key="5">
    <source>
        <dbReference type="SMART" id="SM00849"/>
    </source>
</evidence>
<dbReference type="PANTHER" id="PTHR46233">
    <property type="entry name" value="HYDROXYACYLGLUTATHIONE HYDROLASE GLOC"/>
    <property type="match status" value="1"/>
</dbReference>
<accession>A0A8J6P8R5</accession>
<proteinExistence type="predicted"/>
<feature type="domain" description="Metallo-beta-lactamase" evidence="5">
    <location>
        <begin position="16"/>
        <end position="177"/>
    </location>
</feature>
<organism evidence="6 7">
    <name type="scientific">Candidatus Desulfatibia vada</name>
    <dbReference type="NCBI Taxonomy" id="2841696"/>
    <lineage>
        <taxon>Bacteria</taxon>
        <taxon>Pseudomonadati</taxon>
        <taxon>Thermodesulfobacteriota</taxon>
        <taxon>Desulfobacteria</taxon>
        <taxon>Desulfobacterales</taxon>
        <taxon>Desulfobacterales incertae sedis</taxon>
        <taxon>Candidatus Desulfatibia</taxon>
    </lineage>
</organism>
<evidence type="ECO:0000256" key="1">
    <source>
        <dbReference type="ARBA" id="ARBA00001947"/>
    </source>
</evidence>
<dbReference type="InterPro" id="IPR051453">
    <property type="entry name" value="MBL_Glyoxalase_II"/>
</dbReference>
<keyword evidence="4" id="KW-0862">Zinc</keyword>
<dbReference type="AlphaFoldDB" id="A0A8J6P8R5"/>
<dbReference type="CDD" id="cd06262">
    <property type="entry name" value="metallo-hydrolase-like_MBL-fold"/>
    <property type="match status" value="1"/>
</dbReference>
<keyword evidence="2" id="KW-0479">Metal-binding</keyword>
<dbReference type="EMBL" id="JACNIG010000362">
    <property type="protein sequence ID" value="MBC8433965.1"/>
    <property type="molecule type" value="Genomic_DNA"/>
</dbReference>
<evidence type="ECO:0000256" key="4">
    <source>
        <dbReference type="ARBA" id="ARBA00022833"/>
    </source>
</evidence>
<dbReference type="GO" id="GO:0046872">
    <property type="term" value="F:metal ion binding"/>
    <property type="evidence" value="ECO:0007669"/>
    <property type="project" value="UniProtKB-KW"/>
</dbReference>
<protein>
    <submittedName>
        <fullName evidence="6">MBL fold metallo-hydrolase</fullName>
    </submittedName>
</protein>
<dbReference type="InterPro" id="IPR036866">
    <property type="entry name" value="RibonucZ/Hydroxyglut_hydro"/>
</dbReference>
<dbReference type="Pfam" id="PF00753">
    <property type="entry name" value="Lactamase_B"/>
    <property type="match status" value="1"/>
</dbReference>
<dbReference type="InterPro" id="IPR001279">
    <property type="entry name" value="Metallo-B-lactamas"/>
</dbReference>
<dbReference type="SUPFAM" id="SSF56281">
    <property type="entry name" value="Metallo-hydrolase/oxidoreductase"/>
    <property type="match status" value="1"/>
</dbReference>
<evidence type="ECO:0000256" key="3">
    <source>
        <dbReference type="ARBA" id="ARBA00022801"/>
    </source>
</evidence>
<dbReference type="PANTHER" id="PTHR46233:SF3">
    <property type="entry name" value="HYDROXYACYLGLUTATHIONE HYDROLASE GLOC"/>
    <property type="match status" value="1"/>
</dbReference>
<evidence type="ECO:0000313" key="6">
    <source>
        <dbReference type="EMBL" id="MBC8433965.1"/>
    </source>
</evidence>
<name>A0A8J6P8R5_9BACT</name>
<evidence type="ECO:0000313" key="7">
    <source>
        <dbReference type="Proteomes" id="UP000605201"/>
    </source>
</evidence>
<keyword evidence="3" id="KW-0378">Hydrolase</keyword>
<dbReference type="Gene3D" id="3.60.15.10">
    <property type="entry name" value="Ribonuclease Z/Hydroxyacylglutathione hydrolase-like"/>
    <property type="match status" value="1"/>
</dbReference>
<dbReference type="SMART" id="SM00849">
    <property type="entry name" value="Lactamase_B"/>
    <property type="match status" value="1"/>
</dbReference>
<gene>
    <name evidence="6" type="ORF">H8D96_18795</name>
</gene>
<reference evidence="6 7" key="1">
    <citation type="submission" date="2020-08" db="EMBL/GenBank/DDBJ databases">
        <title>Bridging the membrane lipid divide: bacteria of the FCB group superphylum have the potential to synthesize archaeal ether lipids.</title>
        <authorList>
            <person name="Villanueva L."/>
            <person name="Von Meijenfeldt F.A.B."/>
            <person name="Westbye A.B."/>
            <person name="Yadav S."/>
            <person name="Hopmans E.C."/>
            <person name="Dutilh B.E."/>
            <person name="Sinninghe Damste J.S."/>
        </authorList>
    </citation>
    <scope>NUCLEOTIDE SEQUENCE [LARGE SCALE GENOMIC DNA]</scope>
    <source>
        <strain evidence="6">NIOZ-UU17</strain>
    </source>
</reference>
<dbReference type="GO" id="GO:0016787">
    <property type="term" value="F:hydrolase activity"/>
    <property type="evidence" value="ECO:0007669"/>
    <property type="project" value="UniProtKB-KW"/>
</dbReference>
<dbReference type="Proteomes" id="UP000605201">
    <property type="component" value="Unassembled WGS sequence"/>
</dbReference>
<evidence type="ECO:0000256" key="2">
    <source>
        <dbReference type="ARBA" id="ARBA00022723"/>
    </source>
</evidence>
<sequence>MRAALNIRMCQVGPWGSNAYALVCSASGQSVLIDPGAEPDTLELLLAESTAMAILLTHSHSDHTGALAEMRRRLKVPLMAHPGTHADGTDLNADRRLSHNSIVNVGDHQLKVHHTPGHTDDQISFMMEDDHYAIVGDTIFEGGPGKTWSAEGFRTTLKTLQNVVLPWPDKTICYPGHGPSFRLGDKRKDIEAFLSKDHGAFFGDATWEMSG</sequence>
<comment type="caution">
    <text evidence="6">The sequence shown here is derived from an EMBL/GenBank/DDBJ whole genome shotgun (WGS) entry which is preliminary data.</text>
</comment>
<comment type="cofactor">
    <cofactor evidence="1">
        <name>Zn(2+)</name>
        <dbReference type="ChEBI" id="CHEBI:29105"/>
    </cofactor>
</comment>